<protein>
    <submittedName>
        <fullName evidence="6">FAD dependent oxidoreductase TIGR03364</fullName>
    </submittedName>
</protein>
<sequence length="391" mass="43787">MYSINNMDMKSDVLVIGAGIVGLAHALAFAKRGKNVTVVDRDSRAVGASVRNFGMVWPIGQPAGKLLNRALISRQIWADIANETQIFNDSVGSICLAYEEDELALLQEFYELHQNSAYKLEWVSPDNLKEYSKAAKSEGFLGGLFSATELIVDPREAIAKIPQYLNDKYGVEFLWNRPIQKVESGKAWSADFCFEAEHILVCTGADFEVLYPEVYSKTSITKCKLQMMRTLPQPNDWRLGPAISGGLTLLHYQAFQECKSLLPLKERVQKQMPYYVKYGIHVMASQNGLGEIIIGDSHEYAQTHDPFNREHINEKILSYFHKMVEPVEARISEHWQGIYAKMTDGATEFVYHPEAGVTIVNGLGGAGMTLSFGLAEETVPEVLEQKEPIII</sequence>
<name>G8R669_OWEHD</name>
<dbReference type="Gene3D" id="3.30.9.10">
    <property type="entry name" value="D-Amino Acid Oxidase, subunit A, domain 2"/>
    <property type="match status" value="1"/>
</dbReference>
<dbReference type="KEGG" id="oho:Oweho_2317"/>
<dbReference type="SUPFAM" id="SSF51905">
    <property type="entry name" value="FAD/NAD(P)-binding domain"/>
    <property type="match status" value="1"/>
</dbReference>
<dbReference type="PANTHER" id="PTHR13847:SF286">
    <property type="entry name" value="D-AMINO ACID DEHYDROGENASE"/>
    <property type="match status" value="1"/>
</dbReference>
<organism evidence="6 7">
    <name type="scientific">Owenweeksia hongkongensis (strain DSM 17368 / CIP 108786 / JCM 12287 / NRRL B-23963 / UST20020801)</name>
    <dbReference type="NCBI Taxonomy" id="926562"/>
    <lineage>
        <taxon>Bacteria</taxon>
        <taxon>Pseudomonadati</taxon>
        <taxon>Bacteroidota</taxon>
        <taxon>Flavobacteriia</taxon>
        <taxon>Flavobacteriales</taxon>
        <taxon>Owenweeksiaceae</taxon>
        <taxon>Owenweeksia</taxon>
    </lineage>
</organism>
<dbReference type="EMBL" id="CP003156">
    <property type="protein sequence ID" value="AEV33289.1"/>
    <property type="molecule type" value="Genomic_DNA"/>
</dbReference>
<evidence type="ECO:0000256" key="2">
    <source>
        <dbReference type="ARBA" id="ARBA00009410"/>
    </source>
</evidence>
<dbReference type="NCBIfam" id="TIGR03364">
    <property type="entry name" value="HpnW_proposed"/>
    <property type="match status" value="1"/>
</dbReference>
<dbReference type="STRING" id="926562.Oweho_2317"/>
<dbReference type="InterPro" id="IPR017741">
    <property type="entry name" value="FAD-dependent_OxRdtase_HpnW"/>
</dbReference>
<evidence type="ECO:0000313" key="7">
    <source>
        <dbReference type="Proteomes" id="UP000005631"/>
    </source>
</evidence>
<dbReference type="HOGENOM" id="CLU_060691_2_1_10"/>
<feature type="domain" description="FAD dependent oxidoreductase" evidence="5">
    <location>
        <begin position="12"/>
        <end position="378"/>
    </location>
</feature>
<dbReference type="InterPro" id="IPR006076">
    <property type="entry name" value="FAD-dep_OxRdtase"/>
</dbReference>
<dbReference type="Proteomes" id="UP000005631">
    <property type="component" value="Chromosome"/>
</dbReference>
<dbReference type="Pfam" id="PF01266">
    <property type="entry name" value="DAO"/>
    <property type="match status" value="1"/>
</dbReference>
<evidence type="ECO:0000256" key="1">
    <source>
        <dbReference type="ARBA" id="ARBA00001974"/>
    </source>
</evidence>
<dbReference type="InterPro" id="IPR036188">
    <property type="entry name" value="FAD/NAD-bd_sf"/>
</dbReference>
<gene>
    <name evidence="6" type="ordered locus">Oweho_2317</name>
</gene>
<dbReference type="GO" id="GO:0016491">
    <property type="term" value="F:oxidoreductase activity"/>
    <property type="evidence" value="ECO:0007669"/>
    <property type="project" value="UniProtKB-KW"/>
</dbReference>
<evidence type="ECO:0000256" key="4">
    <source>
        <dbReference type="ARBA" id="ARBA00023002"/>
    </source>
</evidence>
<dbReference type="eggNOG" id="COG0665">
    <property type="taxonomic scope" value="Bacteria"/>
</dbReference>
<evidence type="ECO:0000256" key="3">
    <source>
        <dbReference type="ARBA" id="ARBA00022630"/>
    </source>
</evidence>
<keyword evidence="3" id="KW-0285">Flavoprotein</keyword>
<evidence type="ECO:0000313" key="6">
    <source>
        <dbReference type="EMBL" id="AEV33289.1"/>
    </source>
</evidence>
<proteinExistence type="inferred from homology"/>
<dbReference type="Gene3D" id="3.50.50.60">
    <property type="entry name" value="FAD/NAD(P)-binding domain"/>
    <property type="match status" value="1"/>
</dbReference>
<keyword evidence="4" id="KW-0560">Oxidoreductase</keyword>
<reference evidence="6 7" key="1">
    <citation type="journal article" date="2012" name="Stand. Genomic Sci.">
        <title>Genome sequence of the orange-pigmented seawater bacterium Owenweeksia hongkongensis type strain (UST20020801(T)).</title>
        <authorList>
            <person name="Riedel T."/>
            <person name="Held B."/>
            <person name="Nolan M."/>
            <person name="Lucas S."/>
            <person name="Lapidus A."/>
            <person name="Tice H."/>
            <person name="Del Rio T.G."/>
            <person name="Cheng J.F."/>
            <person name="Han C."/>
            <person name="Tapia R."/>
            <person name="Goodwin L.A."/>
            <person name="Pitluck S."/>
            <person name="Liolios K."/>
            <person name="Mavromatis K."/>
            <person name="Pagani I."/>
            <person name="Ivanova N."/>
            <person name="Mikhailova N."/>
            <person name="Pati A."/>
            <person name="Chen A."/>
            <person name="Palaniappan K."/>
            <person name="Rohde M."/>
            <person name="Tindall B.J."/>
            <person name="Detter J.C."/>
            <person name="Goker M."/>
            <person name="Woyke T."/>
            <person name="Bristow J."/>
            <person name="Eisen J.A."/>
            <person name="Markowitz V."/>
            <person name="Hugenholtz P."/>
            <person name="Klenk H.P."/>
            <person name="Kyrpides N.C."/>
        </authorList>
    </citation>
    <scope>NUCLEOTIDE SEQUENCE</scope>
    <source>
        <strain evidence="7">DSM 17368 / JCM 12287 / NRRL B-23963</strain>
    </source>
</reference>
<evidence type="ECO:0000259" key="5">
    <source>
        <dbReference type="Pfam" id="PF01266"/>
    </source>
</evidence>
<comment type="cofactor">
    <cofactor evidence="1">
        <name>FAD</name>
        <dbReference type="ChEBI" id="CHEBI:57692"/>
    </cofactor>
</comment>
<dbReference type="PATRIC" id="fig|926562.3.peg.2334"/>
<keyword evidence="7" id="KW-1185">Reference proteome</keyword>
<accession>G8R669</accession>
<dbReference type="PANTHER" id="PTHR13847">
    <property type="entry name" value="SARCOSINE DEHYDROGENASE-RELATED"/>
    <property type="match status" value="1"/>
</dbReference>
<comment type="similarity">
    <text evidence="2">Belongs to the DadA oxidoreductase family.</text>
</comment>
<dbReference type="GO" id="GO:0005737">
    <property type="term" value="C:cytoplasm"/>
    <property type="evidence" value="ECO:0007669"/>
    <property type="project" value="TreeGrafter"/>
</dbReference>
<dbReference type="AlphaFoldDB" id="G8R669"/>